<dbReference type="InterPro" id="IPR036047">
    <property type="entry name" value="F-box-like_dom_sf"/>
</dbReference>
<dbReference type="SMART" id="SM00256">
    <property type="entry name" value="FBOX"/>
    <property type="match status" value="1"/>
</dbReference>
<feature type="domain" description="F-box" evidence="1">
    <location>
        <begin position="21"/>
        <end position="61"/>
    </location>
</feature>
<dbReference type="SUPFAM" id="SSF81383">
    <property type="entry name" value="F-box domain"/>
    <property type="match status" value="1"/>
</dbReference>
<evidence type="ECO:0000313" key="2">
    <source>
        <dbReference type="EMBL" id="RYQ79007.1"/>
    </source>
</evidence>
<dbReference type="InterPro" id="IPR001810">
    <property type="entry name" value="F-box_dom"/>
</dbReference>
<dbReference type="Gene3D" id="1.20.1280.50">
    <property type="match status" value="1"/>
</dbReference>
<dbReference type="PANTHER" id="PTHR31672">
    <property type="entry name" value="BNACNNG10540D PROTEIN"/>
    <property type="match status" value="1"/>
</dbReference>
<dbReference type="PANTHER" id="PTHR31672:SF13">
    <property type="entry name" value="F-BOX PROTEIN CPR30-LIKE"/>
    <property type="match status" value="1"/>
</dbReference>
<dbReference type="Gramene" id="arahy.Tifrunner.gnm2.ann2.Ah0g063100.1">
    <property type="protein sequence ID" value="arahy.Tifrunner.gnm2.ann2.Ah0g063100.1-CDS-1"/>
    <property type="gene ID" value="arahy.Tifrunner.gnm2.ann2.Ah0g063100"/>
</dbReference>
<comment type="caution">
    <text evidence="2">The sequence shown here is derived from an EMBL/GenBank/DDBJ whole genome shotgun (WGS) entry which is preliminary data.</text>
</comment>
<keyword evidence="3" id="KW-1185">Reference proteome</keyword>
<dbReference type="PROSITE" id="PS50181">
    <property type="entry name" value="FBOX"/>
    <property type="match status" value="1"/>
</dbReference>
<evidence type="ECO:0000313" key="3">
    <source>
        <dbReference type="Proteomes" id="UP000289738"/>
    </source>
</evidence>
<dbReference type="Pfam" id="PF07734">
    <property type="entry name" value="FBA_1"/>
    <property type="match status" value="1"/>
</dbReference>
<evidence type="ECO:0000259" key="1">
    <source>
        <dbReference type="PROSITE" id="PS50181"/>
    </source>
</evidence>
<dbReference type="Proteomes" id="UP000289738">
    <property type="component" value="Unassembled WGS sequence"/>
</dbReference>
<reference evidence="2 3" key="1">
    <citation type="submission" date="2019-01" db="EMBL/GenBank/DDBJ databases">
        <title>Sequencing of cultivated peanut Arachis hypogaea provides insights into genome evolution and oil improvement.</title>
        <authorList>
            <person name="Chen X."/>
        </authorList>
    </citation>
    <scope>NUCLEOTIDE SEQUENCE [LARGE SCALE GENOMIC DNA]</scope>
    <source>
        <strain evidence="3">cv. Fuhuasheng</strain>
        <tissue evidence="2">Leaves</tissue>
    </source>
</reference>
<dbReference type="EMBL" id="SDMP01000028">
    <property type="protein sequence ID" value="RYQ79007.1"/>
    <property type="molecule type" value="Genomic_DNA"/>
</dbReference>
<name>A0A444WNA9_ARAHY</name>
<proteinExistence type="predicted"/>
<dbReference type="InterPro" id="IPR017451">
    <property type="entry name" value="F-box-assoc_interact_dom"/>
</dbReference>
<protein>
    <recommendedName>
        <fullName evidence="1">F-box domain-containing protein</fullName>
    </recommendedName>
</protein>
<dbReference type="CDD" id="cd22157">
    <property type="entry name" value="F-box_AtFBW1-like"/>
    <property type="match status" value="1"/>
</dbReference>
<sequence length="387" mass="44221">MDMDVHSNKKNNRNISIDDILPAELVRGILMRIPIKNLVRLRCVSKLWNTLISDPNLPKSHFDLSLAPSHRLLLYPDDSTKPTTVDLDALFLDGPSKTSTNVSFPPNKENQSDDGFYIFNSCRGFVALFEDPHYIVIWNPLTRSHRVFSCEGYKNYSPMQKLLKRSAMFGFGYDASEDDYLVLLAWRNTRKMEDYLGLFSLRTNSWTTSKVTLPNDPLRKRIISLPGVFLNGAIHWWIAPRFGTGVDSGGAIILVFDMIERRFWEMPVPKEIMTNYHPPGALVELGGCLAIWFTNFDKKTDIWIMKEYGVQSSWTAYKIPCLFFRPLNLSNDGDIIGFDILKSCLAKYNVNNGEMLQSCGKFCGLNEFCVYTESLLALPDDFMEGKE</sequence>
<dbReference type="Pfam" id="PF00646">
    <property type="entry name" value="F-box"/>
    <property type="match status" value="1"/>
</dbReference>
<dbReference type="STRING" id="3818.A0A444WNA9"/>
<gene>
    <name evidence="2" type="ORF">Ahy_Scaffold8g108487</name>
</gene>
<organism evidence="2 3">
    <name type="scientific">Arachis hypogaea</name>
    <name type="common">Peanut</name>
    <dbReference type="NCBI Taxonomy" id="3818"/>
    <lineage>
        <taxon>Eukaryota</taxon>
        <taxon>Viridiplantae</taxon>
        <taxon>Streptophyta</taxon>
        <taxon>Embryophyta</taxon>
        <taxon>Tracheophyta</taxon>
        <taxon>Spermatophyta</taxon>
        <taxon>Magnoliopsida</taxon>
        <taxon>eudicotyledons</taxon>
        <taxon>Gunneridae</taxon>
        <taxon>Pentapetalae</taxon>
        <taxon>rosids</taxon>
        <taxon>fabids</taxon>
        <taxon>Fabales</taxon>
        <taxon>Fabaceae</taxon>
        <taxon>Papilionoideae</taxon>
        <taxon>50 kb inversion clade</taxon>
        <taxon>dalbergioids sensu lato</taxon>
        <taxon>Dalbergieae</taxon>
        <taxon>Pterocarpus clade</taxon>
        <taxon>Arachis</taxon>
    </lineage>
</organism>
<dbReference type="Gramene" id="arahy.Tifrunner.gnm2.ann2.Ah14g503200.1">
    <property type="protein sequence ID" value="arahy.Tifrunner.gnm2.ann2.Ah14g503200.1-CDS-1"/>
    <property type="gene ID" value="arahy.Tifrunner.gnm2.ann2.Ah14g503200"/>
</dbReference>
<accession>A0A444WNA9</accession>
<dbReference type="InterPro" id="IPR050796">
    <property type="entry name" value="SCF_F-box_component"/>
</dbReference>
<dbReference type="InterPro" id="IPR006527">
    <property type="entry name" value="F-box-assoc_dom_typ1"/>
</dbReference>
<dbReference type="AlphaFoldDB" id="A0A444WNA9"/>
<dbReference type="OrthoDB" id="1435455at2759"/>
<dbReference type="NCBIfam" id="TIGR01640">
    <property type="entry name" value="F_box_assoc_1"/>
    <property type="match status" value="1"/>
</dbReference>